<dbReference type="EMBL" id="JADIVZ010000017">
    <property type="protein sequence ID" value="MBF4163957.1"/>
    <property type="molecule type" value="Genomic_DNA"/>
</dbReference>
<dbReference type="Proteomes" id="UP000656804">
    <property type="component" value="Unassembled WGS sequence"/>
</dbReference>
<evidence type="ECO:0000313" key="3">
    <source>
        <dbReference type="Proteomes" id="UP000656804"/>
    </source>
</evidence>
<dbReference type="AlphaFoldDB" id="A0A930Y9A0"/>
<name>A0A930Y9A0_9ACTN</name>
<evidence type="ECO:0000313" key="2">
    <source>
        <dbReference type="EMBL" id="MBF4163957.1"/>
    </source>
</evidence>
<accession>A0A930Y9A0</accession>
<comment type="caution">
    <text evidence="2">The sequence shown here is derived from an EMBL/GenBank/DDBJ whole genome shotgun (WGS) entry which is preliminary data.</text>
</comment>
<evidence type="ECO:0008006" key="4">
    <source>
        <dbReference type="Google" id="ProtNLM"/>
    </source>
</evidence>
<organism evidence="2 3">
    <name type="scientific">Nocardioides acrostichi</name>
    <dbReference type="NCBI Taxonomy" id="2784339"/>
    <lineage>
        <taxon>Bacteria</taxon>
        <taxon>Bacillati</taxon>
        <taxon>Actinomycetota</taxon>
        <taxon>Actinomycetes</taxon>
        <taxon>Propionibacteriales</taxon>
        <taxon>Nocardioidaceae</taxon>
        <taxon>Nocardioides</taxon>
    </lineage>
</organism>
<feature type="signal peptide" evidence="1">
    <location>
        <begin position="1"/>
        <end position="20"/>
    </location>
</feature>
<gene>
    <name evidence="2" type="ORF">ISG29_19985</name>
</gene>
<proteinExistence type="predicted"/>
<keyword evidence="3" id="KW-1185">Reference proteome</keyword>
<reference evidence="2" key="1">
    <citation type="submission" date="2020-11" db="EMBL/GenBank/DDBJ databases">
        <title>Nocardioides sp. CBS4Y-1, whole genome shotgun sequence.</title>
        <authorList>
            <person name="Tuo L."/>
        </authorList>
    </citation>
    <scope>NUCLEOTIDE SEQUENCE</scope>
    <source>
        <strain evidence="2">CBS4Y-1</strain>
    </source>
</reference>
<protein>
    <recommendedName>
        <fullName evidence="4">Lipoprotein</fullName>
    </recommendedName>
</protein>
<feature type="chain" id="PRO_5037250335" description="Lipoprotein" evidence="1">
    <location>
        <begin position="21"/>
        <end position="302"/>
    </location>
</feature>
<keyword evidence="1" id="KW-0732">Signal</keyword>
<dbReference type="RefSeq" id="WP_194505213.1">
    <property type="nucleotide sequence ID" value="NZ_JADIVZ010000017.1"/>
</dbReference>
<evidence type="ECO:0000256" key="1">
    <source>
        <dbReference type="SAM" id="SignalP"/>
    </source>
</evidence>
<dbReference type="PROSITE" id="PS51257">
    <property type="entry name" value="PROKAR_LIPOPROTEIN"/>
    <property type="match status" value="1"/>
</dbReference>
<sequence>MRTRVLPTLLAALVAATATACGSSIPSPEETAIPTAAAAPVVDEGRPTPAEIAVQHVPDDVSAIAVTDFDAVALDLGITKLSSDLTPAARASFWKRAQTQTAMLSSGVLRPAETQLLSQFSFGQEDVGWEALLYDDAGKQVGWILGLHAIIDPQAVEKAVKAGVGPLKGARVDAADGLVLSGEAGDGSSTWSGPATLALLGDGAVSTYVEQGCVPSSDDSGLLPLDAYSMSFQTELATARLGADRTDVFTRLQLTDDTPGIGGALRDGVADPRSGRLGFQIVDPGDAATLTLRRRLGFTACG</sequence>